<feature type="chain" id="PRO_5041294876" description="Protochlamydia outer membrane protein domain-containing protein" evidence="2">
    <location>
        <begin position="27"/>
        <end position="408"/>
    </location>
</feature>
<gene>
    <name evidence="4" type="ORF">PSU93_13925</name>
</gene>
<dbReference type="Proteomes" id="UP001160519">
    <property type="component" value="Unassembled WGS sequence"/>
</dbReference>
<dbReference type="EMBL" id="JAQSDF010000069">
    <property type="protein sequence ID" value="MDI1232238.1"/>
    <property type="molecule type" value="Genomic_DNA"/>
</dbReference>
<dbReference type="InterPro" id="IPR020080">
    <property type="entry name" value="OM_adhesin/peptidase_omptin"/>
</dbReference>
<evidence type="ECO:0000313" key="5">
    <source>
        <dbReference type="Proteomes" id="UP001160519"/>
    </source>
</evidence>
<dbReference type="Gene3D" id="2.40.128.90">
    <property type="entry name" value="OMPT-like"/>
    <property type="match status" value="1"/>
</dbReference>
<keyword evidence="2" id="KW-0732">Signal</keyword>
<evidence type="ECO:0000313" key="4">
    <source>
        <dbReference type="EMBL" id="MDI1232238.1"/>
    </source>
</evidence>
<feature type="domain" description="Protochlamydia outer membrane protein" evidence="3">
    <location>
        <begin position="120"/>
        <end position="408"/>
    </location>
</feature>
<organism evidence="4 5">
    <name type="scientific">Candidatus Methylobacter titanis</name>
    <dbReference type="NCBI Taxonomy" id="3053457"/>
    <lineage>
        <taxon>Bacteria</taxon>
        <taxon>Pseudomonadati</taxon>
        <taxon>Pseudomonadota</taxon>
        <taxon>Gammaproteobacteria</taxon>
        <taxon>Methylococcales</taxon>
        <taxon>Methylococcaceae</taxon>
        <taxon>Methylobacter</taxon>
    </lineage>
</organism>
<comment type="caution">
    <text evidence="4">The sequence shown here is derived from an EMBL/GenBank/DDBJ whole genome shotgun (WGS) entry which is preliminary data.</text>
</comment>
<evidence type="ECO:0000256" key="1">
    <source>
        <dbReference type="SAM" id="MobiDB-lite"/>
    </source>
</evidence>
<dbReference type="SUPFAM" id="SSF69917">
    <property type="entry name" value="OMPT-like"/>
    <property type="match status" value="1"/>
</dbReference>
<feature type="region of interest" description="Disordered" evidence="1">
    <location>
        <begin position="177"/>
        <end position="203"/>
    </location>
</feature>
<feature type="signal peptide" evidence="2">
    <location>
        <begin position="1"/>
        <end position="26"/>
    </location>
</feature>
<dbReference type="InterPro" id="IPR053724">
    <property type="entry name" value="OMP_A26_sf"/>
</dbReference>
<evidence type="ECO:0000259" key="3">
    <source>
        <dbReference type="Pfam" id="PF17251"/>
    </source>
</evidence>
<reference evidence="4" key="1">
    <citation type="submission" date="2023-01" db="EMBL/GenBank/DDBJ databases">
        <title>Biogeochemical cycle of methane in antarctic sediments.</title>
        <authorList>
            <person name="Roldan D.M."/>
            <person name="Menes R.J."/>
        </authorList>
    </citation>
    <scope>NUCLEOTIDE SEQUENCE [LARGE SCALE GENOMIC DNA]</scope>
    <source>
        <strain evidence="4">K-2018 MAG008</strain>
    </source>
</reference>
<dbReference type="AlphaFoldDB" id="A0AA43TMR1"/>
<evidence type="ECO:0000256" key="2">
    <source>
        <dbReference type="SAM" id="SignalP"/>
    </source>
</evidence>
<dbReference type="GO" id="GO:0004190">
    <property type="term" value="F:aspartic-type endopeptidase activity"/>
    <property type="evidence" value="ECO:0007669"/>
    <property type="project" value="InterPro"/>
</dbReference>
<dbReference type="InterPro" id="IPR035163">
    <property type="entry name" value="Pom"/>
</dbReference>
<keyword evidence="5" id="KW-1185">Reference proteome</keyword>
<sequence length="408" mass="44941">MQSLCRQNQLTAVVCLVLISPMPALAAGDMHGMKMVIFEQQSDNDTVLAVKSAQGNGAGKNLKMVVFDGGVGSQMPVTPMPKEYGRNISIPADDRAPAILDAYPGKQRQEDRMQIKTYGEVGYRNDELKWNIGWPTGTPNIVSELQWYNVHSAVITGGTDITIDNWQADGKISYGQIASGKNQDSDYAGDNRQDEFSRSYSSTNDGASIDLSAGIGYHLNVGKRSSTPGLQLTPKAGYAFHTQQFNDSNGNLVISDQANARKLIPGYNSPPPGNFSGLDSTYEGTWFGPWGGLTSELIFNERFSLQASGEYHYVDYEGTANWNLRSDFQHPKSFTHKSGGEGIVVSALARYLLTPEWIIRLSVQYQDWQANDKGKGRFNFADNSVVESSFNEVEWQSYGINLGVDYVF</sequence>
<dbReference type="Pfam" id="PF17251">
    <property type="entry name" value="Pom"/>
    <property type="match status" value="1"/>
</dbReference>
<accession>A0AA43TMR1</accession>
<protein>
    <recommendedName>
        <fullName evidence="3">Protochlamydia outer membrane protein domain-containing protein</fullName>
    </recommendedName>
</protein>
<name>A0AA43TMR1_9GAMM</name>
<proteinExistence type="predicted"/>